<comment type="caution">
    <text evidence="5">The sequence shown here is derived from an EMBL/GenBank/DDBJ whole genome shotgun (WGS) entry which is preliminary data.</text>
</comment>
<keyword evidence="2" id="KW-0238">DNA-binding</keyword>
<dbReference type="InterPro" id="IPR036388">
    <property type="entry name" value="WH-like_DNA-bd_sf"/>
</dbReference>
<dbReference type="EMBL" id="AQRC01000003">
    <property type="protein sequence ID" value="KFE35869.1"/>
    <property type="molecule type" value="Genomic_DNA"/>
</dbReference>
<dbReference type="Gene3D" id="3.30.450.80">
    <property type="entry name" value="Transcription factor LuxR-like, autoinducer-binding domain"/>
    <property type="match status" value="1"/>
</dbReference>
<accession>A0A085TYS2</accession>
<dbReference type="GO" id="GO:0003677">
    <property type="term" value="F:DNA binding"/>
    <property type="evidence" value="ECO:0007669"/>
    <property type="project" value="UniProtKB-KW"/>
</dbReference>
<dbReference type="GO" id="GO:0006355">
    <property type="term" value="P:regulation of DNA-templated transcription"/>
    <property type="evidence" value="ECO:0007669"/>
    <property type="project" value="InterPro"/>
</dbReference>
<dbReference type="InterPro" id="IPR036693">
    <property type="entry name" value="TF_LuxR_autoind-bd_dom_sf"/>
</dbReference>
<reference evidence="6" key="1">
    <citation type="submission" date="2013-04" db="EMBL/GenBank/DDBJ databases">
        <title>Thioclava sp. 13D2W-2 Genome Sequencing.</title>
        <authorList>
            <person name="Lai Q."/>
            <person name="Li G."/>
            <person name="Shao Z."/>
        </authorList>
    </citation>
    <scope>NUCLEOTIDE SEQUENCE [LARGE SCALE GENOMIC DNA]</scope>
    <source>
        <strain evidence="6">13D2W-2</strain>
    </source>
</reference>
<reference evidence="5 6" key="2">
    <citation type="journal article" date="2015" name="Antonie Van Leeuwenhoek">
        <title>Thioclava indica sp. nov., isolated from surface seawater of the Indian Ocean.</title>
        <authorList>
            <person name="Liu Y."/>
            <person name="Lai Q."/>
            <person name="Du J."/>
            <person name="Xu H."/>
            <person name="Jiang L."/>
            <person name="Shao Z."/>
        </authorList>
    </citation>
    <scope>NUCLEOTIDE SEQUENCE [LARGE SCALE GENOMIC DNA]</scope>
    <source>
        <strain evidence="5 6">13D2W-2</strain>
    </source>
</reference>
<protein>
    <submittedName>
        <fullName evidence="5">Response regulator receiver protein</fullName>
    </submittedName>
</protein>
<dbReference type="Pfam" id="PF00196">
    <property type="entry name" value="GerE"/>
    <property type="match status" value="1"/>
</dbReference>
<dbReference type="InterPro" id="IPR000792">
    <property type="entry name" value="Tscrpt_reg_LuxR_C"/>
</dbReference>
<gene>
    <name evidence="5" type="ORF">DW2_04550</name>
</gene>
<evidence type="ECO:0000256" key="2">
    <source>
        <dbReference type="ARBA" id="ARBA00023125"/>
    </source>
</evidence>
<evidence type="ECO:0000256" key="1">
    <source>
        <dbReference type="ARBA" id="ARBA00023015"/>
    </source>
</evidence>
<dbReference type="Proteomes" id="UP000028607">
    <property type="component" value="Unassembled WGS sequence"/>
</dbReference>
<dbReference type="InterPro" id="IPR016032">
    <property type="entry name" value="Sig_transdc_resp-reg_C-effctor"/>
</dbReference>
<dbReference type="InterPro" id="IPR005143">
    <property type="entry name" value="TF_LuxR_autoind-bd_dom"/>
</dbReference>
<dbReference type="SUPFAM" id="SSF75516">
    <property type="entry name" value="Pheromone-binding domain of LuxR-like quorum-sensing transcription factors"/>
    <property type="match status" value="1"/>
</dbReference>
<dbReference type="RefSeq" id="WP_038144142.1">
    <property type="nucleotide sequence ID" value="NZ_AQRC01000003.1"/>
</dbReference>
<dbReference type="SMART" id="SM00421">
    <property type="entry name" value="HTH_LUXR"/>
    <property type="match status" value="1"/>
</dbReference>
<evidence type="ECO:0000313" key="6">
    <source>
        <dbReference type="Proteomes" id="UP000028607"/>
    </source>
</evidence>
<keyword evidence="6" id="KW-1185">Reference proteome</keyword>
<sequence length="201" mass="22694">MELKDCDTRLDEIAPAGYYVALRVGYSFPEAELNRLNADWVEIYTQEGLVVQDPSMRWVYGNVGWIRWDEMTLPDPMNVGAMARRMGLHYGATISFNSADDIGRRSHAVLFRSDRDFTDKELDEVFELVRSLHLDASRRSLTPAELEAIRFRADGLLIKQIAAELDISESGVKARLASASRKLGAKNAIEMLTIATSRRLI</sequence>
<dbReference type="PROSITE" id="PS50043">
    <property type="entry name" value="HTH_LUXR_2"/>
    <property type="match status" value="1"/>
</dbReference>
<dbReference type="Pfam" id="PF03472">
    <property type="entry name" value="Autoind_bind"/>
    <property type="match status" value="1"/>
</dbReference>
<dbReference type="eggNOG" id="COG2197">
    <property type="taxonomic scope" value="Bacteria"/>
</dbReference>
<feature type="domain" description="HTH luxR-type" evidence="4">
    <location>
        <begin position="134"/>
        <end position="199"/>
    </location>
</feature>
<keyword evidence="3" id="KW-0804">Transcription</keyword>
<evidence type="ECO:0000313" key="5">
    <source>
        <dbReference type="EMBL" id="KFE35869.1"/>
    </source>
</evidence>
<dbReference type="Gene3D" id="1.10.10.10">
    <property type="entry name" value="Winged helix-like DNA-binding domain superfamily/Winged helix DNA-binding domain"/>
    <property type="match status" value="1"/>
</dbReference>
<dbReference type="OrthoDB" id="7826109at2"/>
<evidence type="ECO:0000256" key="3">
    <source>
        <dbReference type="ARBA" id="ARBA00023163"/>
    </source>
</evidence>
<dbReference type="STRING" id="1317124.DW2_04550"/>
<name>A0A085TYS2_9RHOB</name>
<keyword evidence="1" id="KW-0805">Transcription regulation</keyword>
<evidence type="ECO:0000259" key="4">
    <source>
        <dbReference type="PROSITE" id="PS50043"/>
    </source>
</evidence>
<dbReference type="AlphaFoldDB" id="A0A085TYS2"/>
<proteinExistence type="predicted"/>
<dbReference type="PATRIC" id="fig|1317124.6.peg.919"/>
<dbReference type="CDD" id="cd06170">
    <property type="entry name" value="LuxR_C_like"/>
    <property type="match status" value="1"/>
</dbReference>
<dbReference type="SUPFAM" id="SSF46894">
    <property type="entry name" value="C-terminal effector domain of the bipartite response regulators"/>
    <property type="match status" value="1"/>
</dbReference>
<organism evidence="5 6">
    <name type="scientific">Thioclava atlantica</name>
    <dbReference type="NCBI Taxonomy" id="1317124"/>
    <lineage>
        <taxon>Bacteria</taxon>
        <taxon>Pseudomonadati</taxon>
        <taxon>Pseudomonadota</taxon>
        <taxon>Alphaproteobacteria</taxon>
        <taxon>Rhodobacterales</taxon>
        <taxon>Paracoccaceae</taxon>
        <taxon>Thioclava</taxon>
    </lineage>
</organism>